<dbReference type="PROSITE" id="PS50076">
    <property type="entry name" value="DNAJ_2"/>
    <property type="match status" value="1"/>
</dbReference>
<dbReference type="SUPFAM" id="SSF46565">
    <property type="entry name" value="Chaperone J-domain"/>
    <property type="match status" value="1"/>
</dbReference>
<dbReference type="AlphaFoldDB" id="A0AAW1QDM6"/>
<proteinExistence type="predicted"/>
<dbReference type="InterPro" id="IPR001623">
    <property type="entry name" value="DnaJ_domain"/>
</dbReference>
<dbReference type="PANTHER" id="PTHR44137">
    <property type="entry name" value="BNAC03G44070D PROTEIN"/>
    <property type="match status" value="1"/>
</dbReference>
<feature type="compositionally biased region" description="Basic residues" evidence="2">
    <location>
        <begin position="254"/>
        <end position="266"/>
    </location>
</feature>
<protein>
    <recommendedName>
        <fullName evidence="3">J domain-containing protein</fullName>
    </recommendedName>
</protein>
<feature type="compositionally biased region" description="Low complexity" evidence="2">
    <location>
        <begin position="99"/>
        <end position="117"/>
    </location>
</feature>
<organism evidence="4 5">
    <name type="scientific">Apatococcus lobatus</name>
    <dbReference type="NCBI Taxonomy" id="904363"/>
    <lineage>
        <taxon>Eukaryota</taxon>
        <taxon>Viridiplantae</taxon>
        <taxon>Chlorophyta</taxon>
        <taxon>core chlorophytes</taxon>
        <taxon>Trebouxiophyceae</taxon>
        <taxon>Chlorellales</taxon>
        <taxon>Chlorellaceae</taxon>
        <taxon>Apatococcus</taxon>
    </lineage>
</organism>
<dbReference type="Pfam" id="PF00226">
    <property type="entry name" value="DnaJ"/>
    <property type="match status" value="1"/>
</dbReference>
<dbReference type="Gene3D" id="1.10.287.110">
    <property type="entry name" value="DnaJ domain"/>
    <property type="match status" value="1"/>
</dbReference>
<sequence length="463" mass="48909">MGSLKWTRENGTSGPIQRQSSLQHHRQSSLNKPKLTWTRPGGSQQVSKPSVSPGSEPLWPSDEPASSAAVPPLQPPLKRQKLVSSGPAFSPTQYQNATAPQAQPSQSGFSASQSAAATEGPFRGFPAKHAHPAANVHSNRSSAVLNGQTNAAAALSNVQSQRTAASQAHTQSNGNTASAGLSVANGTPEIRSDCTSKAGPTASLGMASTDPFHTISGSKQQRSPLHIAAGITAAGTHSGLGTTPSPLMLEDPLKHRHHHHHQQPGHKKPEPIPARGQALKVQEQAAAEEARALAHKAAAAARARQKQKELQALRQKLAVAEQRVAQKQVAADRVAAADQQAQAAQAQEQQARYSRLKAGFSEAFRLAEQAASQAPTVQKQKAAAGPGRPVIDASAIIHHVRAAQDPYVLLQLPPKANTAAVRQKYKELAVVLHPDRCKVPGATEAFQRLVEAYQSILQVERGT</sequence>
<evidence type="ECO:0000256" key="2">
    <source>
        <dbReference type="SAM" id="MobiDB-lite"/>
    </source>
</evidence>
<reference evidence="4 5" key="1">
    <citation type="journal article" date="2024" name="Nat. Commun.">
        <title>Phylogenomics reveals the evolutionary origins of lichenization in chlorophyte algae.</title>
        <authorList>
            <person name="Puginier C."/>
            <person name="Libourel C."/>
            <person name="Otte J."/>
            <person name="Skaloud P."/>
            <person name="Haon M."/>
            <person name="Grisel S."/>
            <person name="Petersen M."/>
            <person name="Berrin J.G."/>
            <person name="Delaux P.M."/>
            <person name="Dal Grande F."/>
            <person name="Keller J."/>
        </authorList>
    </citation>
    <scope>NUCLEOTIDE SEQUENCE [LARGE SCALE GENOMIC DNA]</scope>
    <source>
        <strain evidence="4 5">SAG 2145</strain>
    </source>
</reference>
<keyword evidence="1" id="KW-0175">Coiled coil</keyword>
<dbReference type="InterPro" id="IPR036869">
    <property type="entry name" value="J_dom_sf"/>
</dbReference>
<dbReference type="EMBL" id="JALJOS010000046">
    <property type="protein sequence ID" value="KAK9819504.1"/>
    <property type="molecule type" value="Genomic_DNA"/>
</dbReference>
<dbReference type="CDD" id="cd06257">
    <property type="entry name" value="DnaJ"/>
    <property type="match status" value="1"/>
</dbReference>
<comment type="caution">
    <text evidence="4">The sequence shown here is derived from an EMBL/GenBank/DDBJ whole genome shotgun (WGS) entry which is preliminary data.</text>
</comment>
<accession>A0AAW1QDM6</accession>
<feature type="region of interest" description="Disordered" evidence="2">
    <location>
        <begin position="1"/>
        <end position="139"/>
    </location>
</feature>
<dbReference type="SMART" id="SM00271">
    <property type="entry name" value="DnaJ"/>
    <property type="match status" value="1"/>
</dbReference>
<feature type="domain" description="J" evidence="3">
    <location>
        <begin position="405"/>
        <end position="461"/>
    </location>
</feature>
<feature type="region of interest" description="Disordered" evidence="2">
    <location>
        <begin position="235"/>
        <end position="272"/>
    </location>
</feature>
<feature type="compositionally biased region" description="Polar residues" evidence="2">
    <location>
        <begin position="41"/>
        <end position="53"/>
    </location>
</feature>
<dbReference type="Proteomes" id="UP001438707">
    <property type="component" value="Unassembled WGS sequence"/>
</dbReference>
<feature type="compositionally biased region" description="Polar residues" evidence="2">
    <location>
        <begin position="154"/>
        <end position="179"/>
    </location>
</feature>
<evidence type="ECO:0000256" key="1">
    <source>
        <dbReference type="SAM" id="Coils"/>
    </source>
</evidence>
<evidence type="ECO:0000259" key="3">
    <source>
        <dbReference type="PROSITE" id="PS50076"/>
    </source>
</evidence>
<evidence type="ECO:0000313" key="5">
    <source>
        <dbReference type="Proteomes" id="UP001438707"/>
    </source>
</evidence>
<dbReference type="PANTHER" id="PTHR44137:SF32">
    <property type="entry name" value="DNAJ HEAT SHOCK AMINO-TERMINAL DOMAIN PROTEIN"/>
    <property type="match status" value="1"/>
</dbReference>
<gene>
    <name evidence="4" type="ORF">WJX74_000687</name>
</gene>
<feature type="region of interest" description="Disordered" evidence="2">
    <location>
        <begin position="154"/>
        <end position="221"/>
    </location>
</feature>
<keyword evidence="5" id="KW-1185">Reference proteome</keyword>
<feature type="coiled-coil region" evidence="1">
    <location>
        <begin position="296"/>
        <end position="356"/>
    </location>
</feature>
<evidence type="ECO:0000313" key="4">
    <source>
        <dbReference type="EMBL" id="KAK9819504.1"/>
    </source>
</evidence>
<name>A0AAW1QDM6_9CHLO</name>